<protein>
    <submittedName>
        <fullName evidence="2">Uncharacterized protein</fullName>
    </submittedName>
</protein>
<feature type="compositionally biased region" description="Basic and acidic residues" evidence="1">
    <location>
        <begin position="181"/>
        <end position="197"/>
    </location>
</feature>
<feature type="compositionally biased region" description="Basic and acidic residues" evidence="1">
    <location>
        <begin position="79"/>
        <end position="95"/>
    </location>
</feature>
<feature type="compositionally biased region" description="Basic and acidic residues" evidence="1">
    <location>
        <begin position="1"/>
        <end position="13"/>
    </location>
</feature>
<dbReference type="Proteomes" id="UP000000321">
    <property type="component" value="Unassembled WGS sequence"/>
</dbReference>
<reference evidence="2 3" key="1">
    <citation type="journal article" date="2008" name="Appl. Environ. Microbiol.">
        <title>Genomic insights into Mn(II) oxidation by the marine alphaproteobacterium Aurantimonas sp. strain SI85-9A1.</title>
        <authorList>
            <person name="Dick G.J."/>
            <person name="Podell S."/>
            <person name="Johnson H.A."/>
            <person name="Rivera-Espinoza Y."/>
            <person name="Bernier-Latmani R."/>
            <person name="McCarthy J.K."/>
            <person name="Torpey J.W."/>
            <person name="Clement B.G."/>
            <person name="Gaasterland T."/>
            <person name="Tebo B.M."/>
        </authorList>
    </citation>
    <scope>NUCLEOTIDE SEQUENCE [LARGE SCALE GENOMIC DNA]</scope>
    <source>
        <strain evidence="2 3">SI85-9A1</strain>
    </source>
</reference>
<organism evidence="2 3">
    <name type="scientific">Aurantimonas manganoxydans (strain ATCC BAA-1229 / DSM 21871 / SI85-9A1)</name>
    <dbReference type="NCBI Taxonomy" id="287752"/>
    <lineage>
        <taxon>Bacteria</taxon>
        <taxon>Pseudomonadati</taxon>
        <taxon>Pseudomonadota</taxon>
        <taxon>Alphaproteobacteria</taxon>
        <taxon>Hyphomicrobiales</taxon>
        <taxon>Aurantimonadaceae</taxon>
        <taxon>Aurantimonas</taxon>
    </lineage>
</organism>
<evidence type="ECO:0000313" key="3">
    <source>
        <dbReference type="Proteomes" id="UP000000321"/>
    </source>
</evidence>
<accession>Q1YJQ3</accession>
<dbReference type="HOGENOM" id="CLU_1319724_0_0_5"/>
<proteinExistence type="predicted"/>
<sequence length="208" mass="22372">MSTHAELSDRRSGSGDPEGGVAHPVPDGTDGGRGRLGRRGQGVGRRQRPAGDRDRRGVGGRSGRRRAGPPSARRGGGPADRDPRLDRGIQSRPDDAPAPGRRHRLYLQAIRSQRAGRLADALRPVRRHQRGRRLGLRRVSCGCGGWPRMASAILDNQLENSQARMPNGPPRGTGQAVWKTGPERSGTRSESRARDQAAPRATSGSRST</sequence>
<keyword evidence="3" id="KW-1185">Reference proteome</keyword>
<dbReference type="BioCyc" id="AURANTIMONAS:SI859A1_00945-MONOMER"/>
<name>Q1YJQ3_AURMS</name>
<feature type="region of interest" description="Disordered" evidence="1">
    <location>
        <begin position="1"/>
        <end position="103"/>
    </location>
</feature>
<comment type="caution">
    <text evidence="2">The sequence shown here is derived from an EMBL/GenBank/DDBJ whole genome shotgun (WGS) entry which is preliminary data.</text>
</comment>
<evidence type="ECO:0000313" key="2">
    <source>
        <dbReference type="EMBL" id="EAS50820.1"/>
    </source>
</evidence>
<dbReference type="AlphaFoldDB" id="Q1YJQ3"/>
<evidence type="ECO:0000256" key="1">
    <source>
        <dbReference type="SAM" id="MobiDB-lite"/>
    </source>
</evidence>
<feature type="region of interest" description="Disordered" evidence="1">
    <location>
        <begin position="160"/>
        <end position="208"/>
    </location>
</feature>
<gene>
    <name evidence="2" type="ORF">SI859A1_00945</name>
</gene>
<dbReference type="EMBL" id="AAPJ01000002">
    <property type="protein sequence ID" value="EAS50820.1"/>
    <property type="molecule type" value="Genomic_DNA"/>
</dbReference>